<dbReference type="InterPro" id="IPR015943">
    <property type="entry name" value="WD40/YVTN_repeat-like_dom_sf"/>
</dbReference>
<comment type="subcellular location">
    <subcellularLocation>
        <location evidence="1">Nucleus</location>
    </subcellularLocation>
</comment>
<proteinExistence type="predicted"/>
<dbReference type="SUPFAM" id="SSF50978">
    <property type="entry name" value="WD40 repeat-like"/>
    <property type="match status" value="1"/>
</dbReference>
<dbReference type="InterPro" id="IPR036322">
    <property type="entry name" value="WD40_repeat_dom_sf"/>
</dbReference>
<evidence type="ECO:0000313" key="7">
    <source>
        <dbReference type="Proteomes" id="UP001061958"/>
    </source>
</evidence>
<comment type="caution">
    <text evidence="6">The sequence shown here is derived from an EMBL/GenBank/DDBJ whole genome shotgun (WGS) entry which is preliminary data.</text>
</comment>
<dbReference type="OrthoDB" id="5762at2759"/>
<keyword evidence="3" id="KW-0819">tRNA processing</keyword>
<dbReference type="InterPro" id="IPR028884">
    <property type="entry name" value="Trm82"/>
</dbReference>
<keyword evidence="7" id="KW-1185">Reference proteome</keyword>
<evidence type="ECO:0000256" key="2">
    <source>
        <dbReference type="ARBA" id="ARBA00022574"/>
    </source>
</evidence>
<evidence type="ECO:0000313" key="6">
    <source>
        <dbReference type="EMBL" id="GJQ09686.1"/>
    </source>
</evidence>
<dbReference type="AlphaFoldDB" id="A0A9C7UNN0"/>
<dbReference type="PANTHER" id="PTHR16288">
    <property type="entry name" value="WD40 REPEAT PROTEIN 4"/>
    <property type="match status" value="1"/>
</dbReference>
<dbReference type="GO" id="GO:0005829">
    <property type="term" value="C:cytosol"/>
    <property type="evidence" value="ECO:0007669"/>
    <property type="project" value="TreeGrafter"/>
</dbReference>
<dbReference type="Proteomes" id="UP001061958">
    <property type="component" value="Unassembled WGS sequence"/>
</dbReference>
<gene>
    <name evidence="6" type="ORF">GpartN1_g1477.t1</name>
</gene>
<dbReference type="GO" id="GO:0036265">
    <property type="term" value="P:RNA (guanine-N7)-methylation"/>
    <property type="evidence" value="ECO:0007669"/>
    <property type="project" value="InterPro"/>
</dbReference>
<organism evidence="6 7">
    <name type="scientific">Galdieria partita</name>
    <dbReference type="NCBI Taxonomy" id="83374"/>
    <lineage>
        <taxon>Eukaryota</taxon>
        <taxon>Rhodophyta</taxon>
        <taxon>Bangiophyceae</taxon>
        <taxon>Galdieriales</taxon>
        <taxon>Galdieriaceae</taxon>
        <taxon>Galdieria</taxon>
    </lineage>
</organism>
<name>A0A9C7UNN0_9RHOD</name>
<evidence type="ECO:0000256" key="5">
    <source>
        <dbReference type="ARBA" id="ARBA00023242"/>
    </source>
</evidence>
<keyword evidence="5" id="KW-0539">Nucleus</keyword>
<dbReference type="Gene3D" id="2.130.10.10">
    <property type="entry name" value="YVTN repeat-like/Quinoprotein amine dehydrogenase"/>
    <property type="match status" value="1"/>
</dbReference>
<protein>
    <submittedName>
        <fullName evidence="6">Uncharacterized protein</fullName>
    </submittedName>
</protein>
<dbReference type="EMBL" id="BQMJ01000010">
    <property type="protein sequence ID" value="GJQ09686.1"/>
    <property type="molecule type" value="Genomic_DNA"/>
</dbReference>
<dbReference type="GO" id="GO:0043527">
    <property type="term" value="C:tRNA methyltransferase complex"/>
    <property type="evidence" value="ECO:0007669"/>
    <property type="project" value="TreeGrafter"/>
</dbReference>
<reference evidence="6" key="2">
    <citation type="submission" date="2022-01" db="EMBL/GenBank/DDBJ databases">
        <authorList>
            <person name="Hirooka S."/>
            <person name="Miyagishima S.Y."/>
        </authorList>
    </citation>
    <scope>NUCLEOTIDE SEQUENCE</scope>
    <source>
        <strain evidence="6">NBRC 102759</strain>
    </source>
</reference>
<accession>A0A9C7UNN0</accession>
<sequence length="415" mass="48298">MYKGTEGICASLIESHRTLPILVLVTNVGLLVFEVNSSKWSWVSKDINLMEQVVCVAISQQTAPLRLAVVTNDKRLLVFENQEDDSKDSWKLQQTRFFRKRPCAVIFSCESNSKILVADKSGLVHVISLSEESQSLPWLEQRVENEENFLSKDEDDDSCLGHYATIVAVTMSMNGEYVITGDRDNKIRVSEYPNTYNIYSFCLSDPHFFVTRIWTCVLEQEWLFSVHHNGEMKVWDWNGKLKLRHVHSAIGFLVDASYHIYDHHTVLVASIAYSCNYSWLWIVKYDSLRNEFQFKTEFKLDLPDVPSSVRFDTMGQLWFSFLKEGVGIHKVIINYEELLLNIENNSVSSNTEKNNKWNIFQLDTNSIPVKGIVGSSMDNFEAKMLWNRPKMLHDMRKKEYILEWKGKKRRTEYNL</sequence>
<keyword evidence="4" id="KW-0677">Repeat</keyword>
<reference evidence="6" key="1">
    <citation type="journal article" date="2022" name="Proc. Natl. Acad. Sci. U.S.A.">
        <title>Life cycle and functional genomics of the unicellular red alga Galdieria for elucidating algal and plant evolution and industrial use.</title>
        <authorList>
            <person name="Hirooka S."/>
            <person name="Itabashi T."/>
            <person name="Ichinose T.M."/>
            <person name="Onuma R."/>
            <person name="Fujiwara T."/>
            <person name="Yamashita S."/>
            <person name="Jong L.W."/>
            <person name="Tomita R."/>
            <person name="Iwane A.H."/>
            <person name="Miyagishima S.Y."/>
        </authorList>
    </citation>
    <scope>NUCLEOTIDE SEQUENCE</scope>
    <source>
        <strain evidence="6">NBRC 102759</strain>
    </source>
</reference>
<dbReference type="GO" id="GO:0006400">
    <property type="term" value="P:tRNA modification"/>
    <property type="evidence" value="ECO:0007669"/>
    <property type="project" value="TreeGrafter"/>
</dbReference>
<evidence type="ECO:0000256" key="4">
    <source>
        <dbReference type="ARBA" id="ARBA00022737"/>
    </source>
</evidence>
<dbReference type="GO" id="GO:0005634">
    <property type="term" value="C:nucleus"/>
    <property type="evidence" value="ECO:0007669"/>
    <property type="project" value="UniProtKB-SubCell"/>
</dbReference>
<evidence type="ECO:0000256" key="3">
    <source>
        <dbReference type="ARBA" id="ARBA00022694"/>
    </source>
</evidence>
<keyword evidence="2" id="KW-0853">WD repeat</keyword>
<dbReference type="PANTHER" id="PTHR16288:SF0">
    <property type="entry name" value="TRNA (GUANINE-N(7)-)-METHYLTRANSFERASE NON-CATALYTIC SUBUNIT WDR4"/>
    <property type="match status" value="1"/>
</dbReference>
<evidence type="ECO:0000256" key="1">
    <source>
        <dbReference type="ARBA" id="ARBA00004123"/>
    </source>
</evidence>